<dbReference type="PROSITE" id="PS01278">
    <property type="entry name" value="MTTASE_RADICAL"/>
    <property type="match status" value="1"/>
</dbReference>
<keyword evidence="10" id="KW-0479">Metal-binding</keyword>
<dbReference type="InterPro" id="IPR023404">
    <property type="entry name" value="rSAM_horseshoe"/>
</dbReference>
<dbReference type="InterPro" id="IPR002792">
    <property type="entry name" value="TRAM_dom"/>
</dbReference>
<dbReference type="AlphaFoldDB" id="A0A0S4ILH6"/>
<keyword evidence="7" id="KW-0808">Transferase</keyword>
<evidence type="ECO:0000256" key="1">
    <source>
        <dbReference type="ARBA" id="ARBA00001966"/>
    </source>
</evidence>
<dbReference type="GO" id="GO:0005783">
    <property type="term" value="C:endoplasmic reticulum"/>
    <property type="evidence" value="ECO:0007669"/>
    <property type="project" value="TreeGrafter"/>
</dbReference>
<evidence type="ECO:0000256" key="2">
    <source>
        <dbReference type="ARBA" id="ARBA00002399"/>
    </source>
</evidence>
<keyword evidence="17" id="KW-0812">Transmembrane</keyword>
<dbReference type="OrthoDB" id="2470at2759"/>
<evidence type="ECO:0000259" key="18">
    <source>
        <dbReference type="PROSITE" id="PS50926"/>
    </source>
</evidence>
<feature type="transmembrane region" description="Helical" evidence="17">
    <location>
        <begin position="513"/>
        <end position="533"/>
    </location>
</feature>
<feature type="domain" description="MTTase N-terminal" evidence="19">
    <location>
        <begin position="43"/>
        <end position="151"/>
    </location>
</feature>
<keyword evidence="13" id="KW-0496">Mitochondrion</keyword>
<dbReference type="InterPro" id="IPR007197">
    <property type="entry name" value="rSAM"/>
</dbReference>
<dbReference type="PANTHER" id="PTHR11918">
    <property type="entry name" value="RADICAL SAM PROTEINS"/>
    <property type="match status" value="1"/>
</dbReference>
<feature type="compositionally biased region" description="Basic and acidic residues" evidence="16">
    <location>
        <begin position="26"/>
        <end position="37"/>
    </location>
</feature>
<evidence type="ECO:0000259" key="19">
    <source>
        <dbReference type="PROSITE" id="PS51449"/>
    </source>
</evidence>
<dbReference type="InterPro" id="IPR006638">
    <property type="entry name" value="Elp3/MiaA/NifB-like_rSAM"/>
</dbReference>
<feature type="domain" description="TRAM" evidence="18">
    <location>
        <begin position="428"/>
        <end position="490"/>
    </location>
</feature>
<dbReference type="Pfam" id="PF04055">
    <property type="entry name" value="Radical_SAM"/>
    <property type="match status" value="1"/>
</dbReference>
<dbReference type="EC" id="2.8.4.5" evidence="4"/>
<keyword evidence="12" id="KW-0411">Iron-sulfur</keyword>
<feature type="region of interest" description="Disordered" evidence="16">
    <location>
        <begin position="1"/>
        <end position="41"/>
    </location>
</feature>
<accession>A0A0S4ILH6</accession>
<dbReference type="GO" id="GO:0035598">
    <property type="term" value="F:tRNA (N(6)-L-threonylcarbamoyladenosine(37)-C(2))-methylthiotransferase activity"/>
    <property type="evidence" value="ECO:0007669"/>
    <property type="project" value="UniProtKB-EC"/>
</dbReference>
<dbReference type="PROSITE" id="PS51918">
    <property type="entry name" value="RADICAL_SAM"/>
    <property type="match status" value="1"/>
</dbReference>
<evidence type="ECO:0000256" key="3">
    <source>
        <dbReference type="ARBA" id="ARBA00008616"/>
    </source>
</evidence>
<dbReference type="SMART" id="SM00729">
    <property type="entry name" value="Elp3"/>
    <property type="match status" value="1"/>
</dbReference>
<dbReference type="InterPro" id="IPR020612">
    <property type="entry name" value="Methylthiotransferase_CS"/>
</dbReference>
<evidence type="ECO:0000256" key="4">
    <source>
        <dbReference type="ARBA" id="ARBA00013273"/>
    </source>
</evidence>
<keyword evidence="6" id="KW-0004">4Fe-4S</keyword>
<comment type="function">
    <text evidence="2">Catalyzes the methylthiolation of N6-threonylcarbamoyladenosine (t(6)A), leading to the formation of 2-methylthio-N6-threonylcarbamoyladenosine (ms(2)t(6)A) at position 37 in tRNAs that read codons beginning with adenine.</text>
</comment>
<keyword evidence="22" id="KW-1185">Reference proteome</keyword>
<evidence type="ECO:0000256" key="10">
    <source>
        <dbReference type="ARBA" id="ARBA00022723"/>
    </source>
</evidence>
<dbReference type="Pfam" id="PF00919">
    <property type="entry name" value="UPF0004"/>
    <property type="match status" value="1"/>
</dbReference>
<feature type="compositionally biased region" description="Polar residues" evidence="16">
    <location>
        <begin position="7"/>
        <end position="21"/>
    </location>
</feature>
<dbReference type="GO" id="GO:0046872">
    <property type="term" value="F:metal ion binding"/>
    <property type="evidence" value="ECO:0007669"/>
    <property type="project" value="UniProtKB-KW"/>
</dbReference>
<dbReference type="GO" id="GO:0051539">
    <property type="term" value="F:4 iron, 4 sulfur cluster binding"/>
    <property type="evidence" value="ECO:0007669"/>
    <property type="project" value="UniProtKB-KW"/>
</dbReference>
<evidence type="ECO:0000256" key="9">
    <source>
        <dbReference type="ARBA" id="ARBA00022694"/>
    </source>
</evidence>
<dbReference type="FunFam" id="3.80.30.20:FF:000002">
    <property type="entry name" value="threonylcarbamoyladenosine tRNA methylthiotransferase isoform X2"/>
    <property type="match status" value="1"/>
</dbReference>
<keyword evidence="8" id="KW-0949">S-adenosyl-L-methionine</keyword>
<evidence type="ECO:0000259" key="20">
    <source>
        <dbReference type="PROSITE" id="PS51918"/>
    </source>
</evidence>
<dbReference type="InterPro" id="IPR058240">
    <property type="entry name" value="rSAM_sf"/>
</dbReference>
<evidence type="ECO:0000256" key="16">
    <source>
        <dbReference type="SAM" id="MobiDB-lite"/>
    </source>
</evidence>
<sequence length="537" mass="59705">MKDIEDTTPQVGASGAQNLPTVNPRENPKRQREKHGNDVPGDATIFVHTFGCGHNVSDGEYMAGQLVDHGYRITDDFKSADCFLINSCTVKNPSEDHFVTLVRRAKESGKPVVVAGCVPQGDPQGKEWSDVSVIGVKQIHQAASVVEEALRGHIVRAIDEKETSHAGGRRQVVREEVLPIVAETIPLPRLDLPKVRRNNFIEIIPINVGCLNNCTYCKTKQARGDLQSWPVDEIVNRVRQVVLEGVREIRLTSEDVGAYGIDIGTDIVQLLLAISKEVERTDVMIRVGMSNPPYLLRHVGAVAEILKHKNFFEFIHIPVQSGSNAILDSMKREYTVEEFLECVDGFRAILPSISIATDIICAFPGEGETEWEDTMSLCRRVQFPVVNISRYYARRGTPAAAMPQIRTDIAKKRTVELTNFFNSYETYGQVVGTKHWIWLLEVAHDKHHLVGHTKNFAQVLVDPAEASLGDFVEVSITSSTKYSVQGVVLQRVRPTKDGKGLEKITRSRLSSNYKIAATVGIALIISVAAMIVLRKRR</sequence>
<evidence type="ECO:0000256" key="8">
    <source>
        <dbReference type="ARBA" id="ARBA00022691"/>
    </source>
</evidence>
<proteinExistence type="inferred from homology"/>
<dbReference type="InterPro" id="IPR038135">
    <property type="entry name" value="Methylthiotransferase_N_sf"/>
</dbReference>
<dbReference type="NCBIfam" id="TIGR00089">
    <property type="entry name" value="MiaB/RimO family radical SAM methylthiotransferase"/>
    <property type="match status" value="1"/>
</dbReference>
<name>A0A0S4ILH6_BODSA</name>
<evidence type="ECO:0000256" key="12">
    <source>
        <dbReference type="ARBA" id="ARBA00023014"/>
    </source>
</evidence>
<evidence type="ECO:0000256" key="17">
    <source>
        <dbReference type="SAM" id="Phobius"/>
    </source>
</evidence>
<feature type="domain" description="Radical SAM core" evidence="20">
    <location>
        <begin position="196"/>
        <end position="429"/>
    </location>
</feature>
<evidence type="ECO:0000256" key="5">
    <source>
        <dbReference type="ARBA" id="ARBA00018810"/>
    </source>
</evidence>
<dbReference type="OMA" id="HYAYPTG"/>
<dbReference type="VEuPathDB" id="TriTrypDB:BSAL_60620"/>
<dbReference type="Gene3D" id="3.80.30.20">
    <property type="entry name" value="tm_1862 like domain"/>
    <property type="match status" value="1"/>
</dbReference>
<dbReference type="EMBL" id="CYKH01000275">
    <property type="protein sequence ID" value="CUF24854.1"/>
    <property type="molecule type" value="Genomic_DNA"/>
</dbReference>
<evidence type="ECO:0000313" key="21">
    <source>
        <dbReference type="EMBL" id="CUF24854.1"/>
    </source>
</evidence>
<keyword evidence="17" id="KW-0472">Membrane</keyword>
<dbReference type="PANTHER" id="PTHR11918:SF45">
    <property type="entry name" value="THREONYLCARBAMOYLADENOSINE TRNA METHYLTHIOTRANSFERASE"/>
    <property type="match status" value="1"/>
</dbReference>
<dbReference type="PROSITE" id="PS50926">
    <property type="entry name" value="TRAM"/>
    <property type="match status" value="1"/>
</dbReference>
<evidence type="ECO:0000256" key="13">
    <source>
        <dbReference type="ARBA" id="ARBA00023128"/>
    </source>
</evidence>
<gene>
    <name evidence="21" type="ORF">BSAL_60620</name>
</gene>
<dbReference type="SFLD" id="SFLDS00029">
    <property type="entry name" value="Radical_SAM"/>
    <property type="match status" value="1"/>
</dbReference>
<keyword evidence="9" id="KW-0819">tRNA processing</keyword>
<dbReference type="PROSITE" id="PS51449">
    <property type="entry name" value="MTTASE_N"/>
    <property type="match status" value="1"/>
</dbReference>
<keyword evidence="17" id="KW-1133">Transmembrane helix</keyword>
<evidence type="ECO:0000256" key="6">
    <source>
        <dbReference type="ARBA" id="ARBA00022485"/>
    </source>
</evidence>
<evidence type="ECO:0000313" key="22">
    <source>
        <dbReference type="Proteomes" id="UP000051952"/>
    </source>
</evidence>
<organism evidence="21 22">
    <name type="scientific">Bodo saltans</name>
    <name type="common">Flagellated protozoan</name>
    <dbReference type="NCBI Taxonomy" id="75058"/>
    <lineage>
        <taxon>Eukaryota</taxon>
        <taxon>Discoba</taxon>
        <taxon>Euglenozoa</taxon>
        <taxon>Kinetoplastea</taxon>
        <taxon>Metakinetoplastina</taxon>
        <taxon>Eubodonida</taxon>
        <taxon>Bodonidae</taxon>
        <taxon>Bodo</taxon>
    </lineage>
</organism>
<dbReference type="Gene3D" id="3.40.50.12160">
    <property type="entry name" value="Methylthiotransferase, N-terminal domain"/>
    <property type="match status" value="1"/>
</dbReference>
<evidence type="ECO:0000256" key="7">
    <source>
        <dbReference type="ARBA" id="ARBA00022679"/>
    </source>
</evidence>
<comment type="similarity">
    <text evidence="3">Belongs to the methylthiotransferase family. CDKAL1 subfamily.</text>
</comment>
<dbReference type="SFLD" id="SFLDG01082">
    <property type="entry name" value="B12-binding_domain_containing"/>
    <property type="match status" value="1"/>
</dbReference>
<dbReference type="NCBIfam" id="TIGR01578">
    <property type="entry name" value="MiaB-like-B"/>
    <property type="match status" value="1"/>
</dbReference>
<dbReference type="InterPro" id="IPR006466">
    <property type="entry name" value="MiaB-like_arc_euk"/>
</dbReference>
<dbReference type="Proteomes" id="UP000051952">
    <property type="component" value="Unassembled WGS sequence"/>
</dbReference>
<dbReference type="InterPro" id="IPR013848">
    <property type="entry name" value="Methylthiotransferase_N"/>
</dbReference>
<comment type="catalytic activity">
    <reaction evidence="15">
        <text>N(6)-L-threonylcarbamoyladenosine(37) in tRNA + (sulfur carrier)-SH + AH2 + 2 S-adenosyl-L-methionine = 2-methylsulfanyl-N(6)-L-threonylcarbamoyladenosine(37) in tRNA + (sulfur carrier)-H + 5'-deoxyadenosine + L-methionine + A + S-adenosyl-L-homocysteine + 2 H(+)</text>
        <dbReference type="Rhea" id="RHEA:37075"/>
        <dbReference type="Rhea" id="RHEA-COMP:10163"/>
        <dbReference type="Rhea" id="RHEA-COMP:11092"/>
        <dbReference type="Rhea" id="RHEA-COMP:14737"/>
        <dbReference type="Rhea" id="RHEA-COMP:14739"/>
        <dbReference type="ChEBI" id="CHEBI:13193"/>
        <dbReference type="ChEBI" id="CHEBI:15378"/>
        <dbReference type="ChEBI" id="CHEBI:17319"/>
        <dbReference type="ChEBI" id="CHEBI:17499"/>
        <dbReference type="ChEBI" id="CHEBI:29917"/>
        <dbReference type="ChEBI" id="CHEBI:57844"/>
        <dbReference type="ChEBI" id="CHEBI:57856"/>
        <dbReference type="ChEBI" id="CHEBI:59789"/>
        <dbReference type="ChEBI" id="CHEBI:64428"/>
        <dbReference type="ChEBI" id="CHEBI:74418"/>
        <dbReference type="ChEBI" id="CHEBI:74420"/>
        <dbReference type="EC" id="2.8.4.5"/>
    </reaction>
</comment>
<protein>
    <recommendedName>
        <fullName evidence="5">Threonylcarbamoyladenosine tRNA methylthiotransferase</fullName>
        <ecNumber evidence="4">2.8.4.5</ecNumber>
    </recommendedName>
    <alternativeName>
        <fullName evidence="14">tRNA-t(6)A37 methylthiotransferase</fullName>
    </alternativeName>
</protein>
<dbReference type="SUPFAM" id="SSF102114">
    <property type="entry name" value="Radical SAM enzymes"/>
    <property type="match status" value="1"/>
</dbReference>
<reference evidence="22" key="1">
    <citation type="submission" date="2015-09" db="EMBL/GenBank/DDBJ databases">
        <authorList>
            <consortium name="Pathogen Informatics"/>
        </authorList>
    </citation>
    <scope>NUCLEOTIDE SEQUENCE [LARGE SCALE GENOMIC DNA]</scope>
    <source>
        <strain evidence="22">Lake Konstanz</strain>
    </source>
</reference>
<dbReference type="InterPro" id="IPR005839">
    <property type="entry name" value="Methylthiotransferase"/>
</dbReference>
<keyword evidence="11" id="KW-0408">Iron</keyword>
<comment type="cofactor">
    <cofactor evidence="1">
        <name>[4Fe-4S] cluster</name>
        <dbReference type="ChEBI" id="CHEBI:49883"/>
    </cofactor>
</comment>
<evidence type="ECO:0000256" key="14">
    <source>
        <dbReference type="ARBA" id="ARBA00031213"/>
    </source>
</evidence>
<evidence type="ECO:0000256" key="15">
    <source>
        <dbReference type="ARBA" id="ARBA00051661"/>
    </source>
</evidence>
<evidence type="ECO:0000256" key="11">
    <source>
        <dbReference type="ARBA" id="ARBA00023004"/>
    </source>
</evidence>